<dbReference type="InterPro" id="IPR022998">
    <property type="entry name" value="ThiamineP_synth_TenI"/>
</dbReference>
<dbReference type="InterPro" id="IPR013785">
    <property type="entry name" value="Aldolase_TIM"/>
</dbReference>
<gene>
    <name evidence="4" type="ORF">QLS65_02635</name>
</gene>
<protein>
    <submittedName>
        <fullName evidence="4">Thiamine phosphate synthase</fullName>
    </submittedName>
</protein>
<dbReference type="Pfam" id="PF02581">
    <property type="entry name" value="TMP-TENI"/>
    <property type="match status" value="1"/>
</dbReference>
<evidence type="ECO:0000313" key="5">
    <source>
        <dbReference type="Proteomes" id="UP001243403"/>
    </source>
</evidence>
<sequence>MILISNPIPIENEINLIHQFFKEGLQLFHVRKPDFSTAEMKAFLSEIKSDYRQNLVLHSHHQLAVAFGIHRIHFTEKKRNETLEESLKKWKQKGFTLSTSIHKMVDFEKLSDVFDYAFFGPVLESISKPNYSSDIDFEKELKQRNNNKTALIAIGGITSDKIKTTLKYGFDDVALLGTIWNSNNSVENFKLCQQIVLSY</sequence>
<dbReference type="PANTHER" id="PTHR20857">
    <property type="entry name" value="THIAMINE-PHOSPHATE PYROPHOSPHORYLASE"/>
    <property type="match status" value="1"/>
</dbReference>
<dbReference type="CDD" id="cd00564">
    <property type="entry name" value="TMP_TenI"/>
    <property type="match status" value="1"/>
</dbReference>
<dbReference type="InterPro" id="IPR036206">
    <property type="entry name" value="ThiamineP_synth_sf"/>
</dbReference>
<dbReference type="EMBL" id="JASCRZ010000001">
    <property type="protein sequence ID" value="MDI5893772.1"/>
    <property type="molecule type" value="Genomic_DNA"/>
</dbReference>
<dbReference type="Proteomes" id="UP001243403">
    <property type="component" value="Unassembled WGS sequence"/>
</dbReference>
<comment type="pathway">
    <text evidence="1">Cofactor biosynthesis; thiamine diphosphate biosynthesis.</text>
</comment>
<evidence type="ECO:0000259" key="3">
    <source>
        <dbReference type="Pfam" id="PF02581"/>
    </source>
</evidence>
<name>A0ABT6V6B3_9FLAO</name>
<accession>A0ABT6V6B3</accession>
<evidence type="ECO:0000256" key="2">
    <source>
        <dbReference type="ARBA" id="ARBA00022977"/>
    </source>
</evidence>
<dbReference type="Gene3D" id="3.20.20.70">
    <property type="entry name" value="Aldolase class I"/>
    <property type="match status" value="1"/>
</dbReference>
<comment type="caution">
    <text evidence="4">The sequence shown here is derived from an EMBL/GenBank/DDBJ whole genome shotgun (WGS) entry which is preliminary data.</text>
</comment>
<organism evidence="4 5">
    <name type="scientific">Flavobacterium algoritolerans</name>
    <dbReference type="NCBI Taxonomy" id="3041254"/>
    <lineage>
        <taxon>Bacteria</taxon>
        <taxon>Pseudomonadati</taxon>
        <taxon>Bacteroidota</taxon>
        <taxon>Flavobacteriia</taxon>
        <taxon>Flavobacteriales</taxon>
        <taxon>Flavobacteriaceae</taxon>
        <taxon>Flavobacterium</taxon>
    </lineage>
</organism>
<evidence type="ECO:0000256" key="1">
    <source>
        <dbReference type="ARBA" id="ARBA00004948"/>
    </source>
</evidence>
<dbReference type="SUPFAM" id="SSF51391">
    <property type="entry name" value="Thiamin phosphate synthase"/>
    <property type="match status" value="1"/>
</dbReference>
<reference evidence="4 5" key="1">
    <citation type="submission" date="2023-04" db="EMBL/GenBank/DDBJ databases">
        <title>Two novel species of Flavobacterium.</title>
        <authorList>
            <person name="Liu Q."/>
            <person name="Xin Y.-H."/>
        </authorList>
    </citation>
    <scope>NUCLEOTIDE SEQUENCE [LARGE SCALE GENOMIC DNA]</scope>
    <source>
        <strain evidence="4 5">LB1P51</strain>
    </source>
</reference>
<dbReference type="PANTHER" id="PTHR20857:SF15">
    <property type="entry name" value="THIAMINE-PHOSPHATE SYNTHASE"/>
    <property type="match status" value="1"/>
</dbReference>
<feature type="domain" description="Thiamine phosphate synthase/TenI" evidence="3">
    <location>
        <begin position="3"/>
        <end position="178"/>
    </location>
</feature>
<evidence type="ECO:0000313" key="4">
    <source>
        <dbReference type="EMBL" id="MDI5893772.1"/>
    </source>
</evidence>
<proteinExistence type="predicted"/>
<keyword evidence="5" id="KW-1185">Reference proteome</keyword>
<dbReference type="RefSeq" id="WP_282715037.1">
    <property type="nucleotide sequence ID" value="NZ_JASCRZ010000001.1"/>
</dbReference>
<keyword evidence="2" id="KW-0784">Thiamine biosynthesis</keyword>